<dbReference type="FunFam" id="3.40.50.1820:FF:000205">
    <property type="entry name" value="Non-haem bromoperoxidase BPO-A2"/>
    <property type="match status" value="1"/>
</dbReference>
<dbReference type="PRINTS" id="PR00412">
    <property type="entry name" value="EPOXHYDRLASE"/>
</dbReference>
<evidence type="ECO:0000256" key="1">
    <source>
        <dbReference type="ARBA" id="ARBA00038128"/>
    </source>
</evidence>
<dbReference type="RefSeq" id="WP_140850546.1">
    <property type="nucleotide sequence ID" value="NZ_RCZC01000003.1"/>
</dbReference>
<evidence type="ECO:0000313" key="4">
    <source>
        <dbReference type="Proteomes" id="UP000319931"/>
    </source>
</evidence>
<dbReference type="EMBL" id="RCZC01000003">
    <property type="protein sequence ID" value="TPG52630.1"/>
    <property type="molecule type" value="Genomic_DNA"/>
</dbReference>
<sequence length="324" mass="34722">MTLVPIPAPSTTRRRVLVGVTGLAVAGAIGIPSYALSSAAPSRSPARHGAGEGAIKTQDGTPIFYRDWGDGPVVVLSHGWPLNSDAWQDQLFFLASNGCRVIAHDRRGHGRSGQSWVGNDIDHYADDLAAVMDGLDLQGVTLVGHSTGGGEISRYIGRHGTVRLSKAVLVSAIPPIRLRTPTNPNGAPLSAFDDTRQKVLADRAQFYHDLSAPFFGTNRPGVVVSQGVREAFWQQCMAAGLKAVHDGIKAQSETDFTPDLRRFDVPTLIIHGEQDQLVPVGNSAVLQRELIRGAALKIYAGAPHGLPVTHRERFNADLLAFVRA</sequence>
<keyword evidence="3" id="KW-0378">Hydrolase</keyword>
<dbReference type="PANTHER" id="PTHR43433">
    <property type="entry name" value="HYDROLASE, ALPHA/BETA FOLD FAMILY PROTEIN"/>
    <property type="match status" value="1"/>
</dbReference>
<dbReference type="Gene3D" id="3.40.50.1820">
    <property type="entry name" value="alpha/beta hydrolase"/>
    <property type="match status" value="1"/>
</dbReference>
<dbReference type="GO" id="GO:0016787">
    <property type="term" value="F:hydrolase activity"/>
    <property type="evidence" value="ECO:0007669"/>
    <property type="project" value="UniProtKB-KW"/>
</dbReference>
<dbReference type="Proteomes" id="UP000319931">
    <property type="component" value="Unassembled WGS sequence"/>
</dbReference>
<comment type="caution">
    <text evidence="3">The sequence shown here is derived from an EMBL/GenBank/DDBJ whole genome shotgun (WGS) entry which is preliminary data.</text>
</comment>
<evidence type="ECO:0000259" key="2">
    <source>
        <dbReference type="Pfam" id="PF00561"/>
    </source>
</evidence>
<dbReference type="PROSITE" id="PS51318">
    <property type="entry name" value="TAT"/>
    <property type="match status" value="1"/>
</dbReference>
<dbReference type="InterPro" id="IPR000639">
    <property type="entry name" value="Epox_hydrolase-like"/>
</dbReference>
<dbReference type="InterPro" id="IPR050471">
    <property type="entry name" value="AB_hydrolase"/>
</dbReference>
<evidence type="ECO:0000313" key="3">
    <source>
        <dbReference type="EMBL" id="TPG52630.1"/>
    </source>
</evidence>
<keyword evidence="4" id="KW-1185">Reference proteome</keyword>
<dbReference type="InterPro" id="IPR000073">
    <property type="entry name" value="AB_hydrolase_1"/>
</dbReference>
<dbReference type="PANTHER" id="PTHR43433:SF3">
    <property type="entry name" value="NON-HEME CHLOROPEROXIDASE"/>
    <property type="match status" value="1"/>
</dbReference>
<proteinExistence type="inferred from homology"/>
<accession>A0A502FT97</accession>
<dbReference type="InterPro" id="IPR006311">
    <property type="entry name" value="TAT_signal"/>
</dbReference>
<dbReference type="InterPro" id="IPR029058">
    <property type="entry name" value="AB_hydrolase_fold"/>
</dbReference>
<dbReference type="AlphaFoldDB" id="A0A502FT97"/>
<protein>
    <submittedName>
        <fullName evidence="3">Alpha/beta hydrolase</fullName>
    </submittedName>
</protein>
<feature type="domain" description="AB hydrolase-1" evidence="2">
    <location>
        <begin position="72"/>
        <end position="306"/>
    </location>
</feature>
<name>A0A502FT97_9SPHN</name>
<dbReference type="PRINTS" id="PR00111">
    <property type="entry name" value="ABHYDROLASE"/>
</dbReference>
<reference evidence="3 4" key="1">
    <citation type="journal article" date="2019" name="Environ. Microbiol.">
        <title>Species interactions and distinct microbial communities in high Arctic permafrost affected cryosols are associated with the CH4 and CO2 gas fluxes.</title>
        <authorList>
            <person name="Altshuler I."/>
            <person name="Hamel J."/>
            <person name="Turney S."/>
            <person name="Magnuson E."/>
            <person name="Levesque R."/>
            <person name="Greer C."/>
            <person name="Whyte L.G."/>
        </authorList>
    </citation>
    <scope>NUCLEOTIDE SEQUENCE [LARGE SCALE GENOMIC DNA]</scope>
    <source>
        <strain evidence="3 4">E6.1</strain>
    </source>
</reference>
<comment type="similarity">
    <text evidence="1">Belongs to the AB hydrolase superfamily. Bacterial non-heme haloperoxidase / perhydrolase family.</text>
</comment>
<dbReference type="SUPFAM" id="SSF53474">
    <property type="entry name" value="alpha/beta-Hydrolases"/>
    <property type="match status" value="1"/>
</dbReference>
<organism evidence="3 4">
    <name type="scientific">Sphingomonas glacialis</name>
    <dbReference type="NCBI Taxonomy" id="658225"/>
    <lineage>
        <taxon>Bacteria</taxon>
        <taxon>Pseudomonadati</taxon>
        <taxon>Pseudomonadota</taxon>
        <taxon>Alphaproteobacteria</taxon>
        <taxon>Sphingomonadales</taxon>
        <taxon>Sphingomonadaceae</taxon>
        <taxon>Sphingomonas</taxon>
    </lineage>
</organism>
<dbReference type="Pfam" id="PF00561">
    <property type="entry name" value="Abhydrolase_1"/>
    <property type="match status" value="1"/>
</dbReference>
<dbReference type="OrthoDB" id="9779853at2"/>
<gene>
    <name evidence="3" type="ORF">EAH76_12125</name>
</gene>